<dbReference type="KEGG" id="ttf:THTE_1392"/>
<dbReference type="GO" id="GO:0006412">
    <property type="term" value="P:translation"/>
    <property type="evidence" value="ECO:0007669"/>
    <property type="project" value="UniProtKB-UniRule"/>
</dbReference>
<evidence type="ECO:0000256" key="6">
    <source>
        <dbReference type="ARBA" id="ARBA00035207"/>
    </source>
</evidence>
<keyword evidence="2 7" id="KW-0699">rRNA-binding</keyword>
<dbReference type="Pfam" id="PF00237">
    <property type="entry name" value="Ribosomal_L22"/>
    <property type="match status" value="1"/>
</dbReference>
<comment type="function">
    <text evidence="7 10">This protein binds specifically to 23S rRNA; its binding is stimulated by other ribosomal proteins, e.g., L4, L17, and L20. It is important during the early stages of 50S assembly. It makes multiple contacts with different domains of the 23S rRNA in the assembled 50S subunit and ribosome.</text>
</comment>
<dbReference type="NCBIfam" id="TIGR01044">
    <property type="entry name" value="rplV_bact"/>
    <property type="match status" value="1"/>
</dbReference>
<comment type="function">
    <text evidence="7">The globular domain of the protein is located near the polypeptide exit tunnel on the outside of the subunit, while an extended beta-hairpin is found that lines the wall of the exit tunnel in the center of the 70S ribosome.</text>
</comment>
<evidence type="ECO:0000256" key="2">
    <source>
        <dbReference type="ARBA" id="ARBA00022730"/>
    </source>
</evidence>
<keyword evidence="5 7" id="KW-0687">Ribonucleoprotein</keyword>
<keyword evidence="3 7" id="KW-0694">RNA-binding</keyword>
<evidence type="ECO:0000256" key="3">
    <source>
        <dbReference type="ARBA" id="ARBA00022884"/>
    </source>
</evidence>
<dbReference type="PANTHER" id="PTHR13501">
    <property type="entry name" value="CHLOROPLAST 50S RIBOSOMAL PROTEIN L22-RELATED"/>
    <property type="match status" value="1"/>
</dbReference>
<dbReference type="GO" id="GO:0003735">
    <property type="term" value="F:structural constituent of ribosome"/>
    <property type="evidence" value="ECO:0007669"/>
    <property type="project" value="InterPro"/>
</dbReference>
<evidence type="ECO:0000256" key="9">
    <source>
        <dbReference type="RuleBase" id="RU004006"/>
    </source>
</evidence>
<organism evidence="11 12">
    <name type="scientific">Thermogutta terrifontis</name>
    <dbReference type="NCBI Taxonomy" id="1331910"/>
    <lineage>
        <taxon>Bacteria</taxon>
        <taxon>Pseudomonadati</taxon>
        <taxon>Planctomycetota</taxon>
        <taxon>Planctomycetia</taxon>
        <taxon>Pirellulales</taxon>
        <taxon>Thermoguttaceae</taxon>
        <taxon>Thermogutta</taxon>
    </lineage>
</organism>
<dbReference type="HAMAP" id="MF_01331_B">
    <property type="entry name" value="Ribosomal_uL22_B"/>
    <property type="match status" value="1"/>
</dbReference>
<evidence type="ECO:0000256" key="8">
    <source>
        <dbReference type="RuleBase" id="RU004005"/>
    </source>
</evidence>
<dbReference type="InterPro" id="IPR005727">
    <property type="entry name" value="Ribosomal_uL22_bac/chlpt-type"/>
</dbReference>
<dbReference type="InterPro" id="IPR001063">
    <property type="entry name" value="Ribosomal_uL22"/>
</dbReference>
<evidence type="ECO:0000256" key="5">
    <source>
        <dbReference type="ARBA" id="ARBA00023274"/>
    </source>
</evidence>
<dbReference type="SUPFAM" id="SSF54843">
    <property type="entry name" value="Ribosomal protein L22"/>
    <property type="match status" value="1"/>
</dbReference>
<evidence type="ECO:0000313" key="11">
    <source>
        <dbReference type="EMBL" id="ASV73994.1"/>
    </source>
</evidence>
<proteinExistence type="inferred from homology"/>
<keyword evidence="4 7" id="KW-0689">Ribosomal protein</keyword>
<dbReference type="EMBL" id="CP018477">
    <property type="protein sequence ID" value="ASV73994.1"/>
    <property type="molecule type" value="Genomic_DNA"/>
</dbReference>
<sequence length="122" mass="14067">MQMQARYIPSEYRALYRYARISPRKARLVVDVVRNKQVDEALAILSTMPHRAARMVEKVIASALANAIDQQEPDPKKLHVVKIWVDEGPRLKRLRPISRGMATIIQRRMCHIGVHLGYPERG</sequence>
<dbReference type="Proteomes" id="UP000215086">
    <property type="component" value="Chromosome"/>
</dbReference>
<comment type="subunit">
    <text evidence="7 9">Part of the 50S ribosomal subunit.</text>
</comment>
<keyword evidence="12" id="KW-1185">Reference proteome</keyword>
<gene>
    <name evidence="7" type="primary">rplV</name>
    <name evidence="11" type="ORF">THTE_1392</name>
</gene>
<evidence type="ECO:0000256" key="7">
    <source>
        <dbReference type="HAMAP-Rule" id="MF_01331"/>
    </source>
</evidence>
<evidence type="ECO:0000256" key="1">
    <source>
        <dbReference type="ARBA" id="ARBA00009451"/>
    </source>
</evidence>
<reference evidence="11 12" key="1">
    <citation type="journal article" name="Front. Microbiol.">
        <title>Sugar Metabolism of the First Thermophilic Planctomycete Thermogutta terrifontis: Comparative Genomic and Transcriptomic Approaches.</title>
        <authorList>
            <person name="Elcheninov A.G."/>
            <person name="Menzel P."/>
            <person name="Gudbergsdottir S.R."/>
            <person name="Slesarev A.I."/>
            <person name="Kadnikov V.V."/>
            <person name="Krogh A."/>
            <person name="Bonch-Osmolovskaya E.A."/>
            <person name="Peng X."/>
            <person name="Kublanov I.V."/>
        </authorList>
    </citation>
    <scope>NUCLEOTIDE SEQUENCE [LARGE SCALE GENOMIC DNA]</scope>
    <source>
        <strain evidence="11 12">R1</strain>
    </source>
</reference>
<evidence type="ECO:0000313" key="12">
    <source>
        <dbReference type="Proteomes" id="UP000215086"/>
    </source>
</evidence>
<evidence type="ECO:0000256" key="4">
    <source>
        <dbReference type="ARBA" id="ARBA00022980"/>
    </source>
</evidence>
<dbReference type="InterPro" id="IPR047867">
    <property type="entry name" value="Ribosomal_uL22_bac/org-type"/>
</dbReference>
<dbReference type="GO" id="GO:0022625">
    <property type="term" value="C:cytosolic large ribosomal subunit"/>
    <property type="evidence" value="ECO:0007669"/>
    <property type="project" value="TreeGrafter"/>
</dbReference>
<comment type="similarity">
    <text evidence="1 7 8">Belongs to the universal ribosomal protein uL22 family.</text>
</comment>
<dbReference type="Gene3D" id="3.90.470.10">
    <property type="entry name" value="Ribosomal protein L22/L17"/>
    <property type="match status" value="1"/>
</dbReference>
<dbReference type="AlphaFoldDB" id="A0A286RDF6"/>
<dbReference type="InterPro" id="IPR036394">
    <property type="entry name" value="Ribosomal_uL22_sf"/>
</dbReference>
<accession>A0A286RDF6</accession>
<dbReference type="PANTHER" id="PTHR13501:SF8">
    <property type="entry name" value="LARGE RIBOSOMAL SUBUNIT PROTEIN UL22M"/>
    <property type="match status" value="1"/>
</dbReference>
<evidence type="ECO:0000256" key="10">
    <source>
        <dbReference type="RuleBase" id="RU004008"/>
    </source>
</evidence>
<dbReference type="GO" id="GO:0019843">
    <property type="term" value="F:rRNA binding"/>
    <property type="evidence" value="ECO:0007669"/>
    <property type="project" value="UniProtKB-UniRule"/>
</dbReference>
<protein>
    <recommendedName>
        <fullName evidence="6 7">Large ribosomal subunit protein uL22</fullName>
    </recommendedName>
</protein>
<dbReference type="CDD" id="cd00336">
    <property type="entry name" value="Ribosomal_L22"/>
    <property type="match status" value="1"/>
</dbReference>
<name>A0A286RDF6_9BACT</name>